<feature type="region of interest" description="Disordered" evidence="21">
    <location>
        <begin position="833"/>
        <end position="859"/>
    </location>
</feature>
<feature type="binding site" evidence="20">
    <location>
        <position position="51"/>
    </location>
    <ligand>
        <name>ATP</name>
        <dbReference type="ChEBI" id="CHEBI:30616"/>
    </ligand>
</feature>
<evidence type="ECO:0000256" key="16">
    <source>
        <dbReference type="ARBA" id="ARBA00048679"/>
    </source>
</evidence>
<keyword evidence="11 23" id="KW-0418">Kinase</keyword>
<dbReference type="PROSITE" id="PS00107">
    <property type="entry name" value="PROTEIN_KINASE_ATP"/>
    <property type="match status" value="1"/>
</dbReference>
<evidence type="ECO:0000256" key="19">
    <source>
        <dbReference type="ARBA" id="ARBA00077142"/>
    </source>
</evidence>
<feature type="region of interest" description="Disordered" evidence="21">
    <location>
        <begin position="586"/>
        <end position="622"/>
    </location>
</feature>
<keyword evidence="5" id="KW-0488">Methylation</keyword>
<feature type="domain" description="Protein kinase" evidence="22">
    <location>
        <begin position="22"/>
        <end position="277"/>
    </location>
</feature>
<dbReference type="GO" id="GO:0005634">
    <property type="term" value="C:nucleus"/>
    <property type="evidence" value="ECO:0007669"/>
    <property type="project" value="UniProtKB-SubCell"/>
</dbReference>
<evidence type="ECO:0000256" key="5">
    <source>
        <dbReference type="ARBA" id="ARBA00022481"/>
    </source>
</evidence>
<accession>A0AAD4N1M7</accession>
<comment type="similarity">
    <text evidence="3">Belongs to the protein kinase superfamily. CAMK Ser/Thr protein kinase family.</text>
</comment>
<dbReference type="EC" id="2.7.11.1" evidence="4"/>
<dbReference type="PANTHER" id="PTHR24346">
    <property type="entry name" value="MAP/MICROTUBULE AFFINITY-REGULATING KINASE"/>
    <property type="match status" value="1"/>
</dbReference>
<dbReference type="GO" id="GO:0004674">
    <property type="term" value="F:protein serine/threonine kinase activity"/>
    <property type="evidence" value="ECO:0007669"/>
    <property type="project" value="UniProtKB-KW"/>
</dbReference>
<evidence type="ECO:0000256" key="10">
    <source>
        <dbReference type="ARBA" id="ARBA00022741"/>
    </source>
</evidence>
<keyword evidence="12 20" id="KW-0067">ATP-binding</keyword>
<reference evidence="23" key="1">
    <citation type="submission" date="2022-01" db="EMBL/GenBank/DDBJ databases">
        <title>Genome Sequence Resource for Two Populations of Ditylenchus destructor, the Migratory Endoparasitic Phytonematode.</title>
        <authorList>
            <person name="Zhang H."/>
            <person name="Lin R."/>
            <person name="Xie B."/>
        </authorList>
    </citation>
    <scope>NUCLEOTIDE SEQUENCE</scope>
    <source>
        <strain evidence="23">BazhouSP</strain>
    </source>
</reference>
<feature type="region of interest" description="Disordered" evidence="21">
    <location>
        <begin position="699"/>
        <end position="725"/>
    </location>
</feature>
<feature type="region of interest" description="Disordered" evidence="21">
    <location>
        <begin position="871"/>
        <end position="915"/>
    </location>
</feature>
<dbReference type="GO" id="GO:0005737">
    <property type="term" value="C:cytoplasm"/>
    <property type="evidence" value="ECO:0007669"/>
    <property type="project" value="TreeGrafter"/>
</dbReference>
<evidence type="ECO:0000256" key="8">
    <source>
        <dbReference type="ARBA" id="ARBA00022679"/>
    </source>
</evidence>
<evidence type="ECO:0000256" key="17">
    <source>
        <dbReference type="ARBA" id="ARBA00054738"/>
    </source>
</evidence>
<evidence type="ECO:0000256" key="2">
    <source>
        <dbReference type="ARBA" id="ARBA00004123"/>
    </source>
</evidence>
<comment type="cofactor">
    <cofactor evidence="1">
        <name>Mg(2+)</name>
        <dbReference type="ChEBI" id="CHEBI:18420"/>
    </cofactor>
</comment>
<evidence type="ECO:0000256" key="9">
    <source>
        <dbReference type="ARBA" id="ARBA00022723"/>
    </source>
</evidence>
<dbReference type="InterPro" id="IPR000719">
    <property type="entry name" value="Prot_kinase_dom"/>
</dbReference>
<protein>
    <recommendedName>
        <fullName evidence="18">SNF-related serine/threonine-protein kinase</fullName>
        <ecNumber evidence="4">2.7.11.1</ecNumber>
    </recommendedName>
    <alternativeName>
        <fullName evidence="19">SNF1-related kinase</fullName>
    </alternativeName>
</protein>
<dbReference type="AlphaFoldDB" id="A0AAD4N1M7"/>
<name>A0AAD4N1M7_9BILA</name>
<feature type="compositionally biased region" description="Low complexity" evidence="21">
    <location>
        <begin position="905"/>
        <end position="915"/>
    </location>
</feature>
<evidence type="ECO:0000313" key="23">
    <source>
        <dbReference type="EMBL" id="KAI1708281.1"/>
    </source>
</evidence>
<keyword evidence="9" id="KW-0479">Metal-binding</keyword>
<dbReference type="Proteomes" id="UP001201812">
    <property type="component" value="Unassembled WGS sequence"/>
</dbReference>
<sequence>MNCKLRRANSLSINDTRIAGLYDLEHTIGKGHFAVVKLARHVFTGEKVAVKVIDKTRLDPVSTSHMMQEVRCMKLVQHPNIIRLYEIIDTQTKLFLILELGDYDMYDYIMKKEFDRGGCKESDAQQYFSQIIKAIDYCHKLHVVHRDLKPENVIFFEKLGMVKLTDFGFSNLFIPGEQLQTSCGSLAYSAPEILLGDAYDAPAVDIWSLGVILYMLVCGKLPFQEANESETLTKILDCKYSVPDHMSSLCKHLISRMLVRDPSKRANLAEVKSSSWVMAGDRGHAELLPLIIRDHLPDCAHTTIVEQMVAGGIGTEEDIICAIEGDEYNYVTATYYLLAERVLSSYREEQAIRLLLQSNAAHATATSNDSVVASESSTPSNVSVLCSRSRSNSWRGLNPRRACTILKEESEEELSTYLRSSRQSSRFYNTQKRELSQSSRPSLAPSRANSNDSFVPNYAILEDEVEAEPEEGIFPDAKQTFEFPGDREDSHLSDLHQTHASPYRLLAPISELCDASIRNSAVLDQIEAENGFKDDSNLVGSLQTASGTKDHLPPLPPSSFVSGPSPKVGRSRRYLRNAASLEFPPLEGRKVGPGVLATTPELSEPNSTAPPTPASWTASDESQQQVHALMRNASLFSSGFIYGNSTKKRRFPPQLLRRNSSPSVSMFGGVQVASGLNASRERISPQAIQELLEFSRLSGRRAASPDSRISSRSSSPPCSSGRSSPAITGIVARLKASNLIPGSSGMRKLSSSPHLLGICEESEDGTSDSSQNPFCIVRQNKGGGSSLKAGHIGRGTRSASIGLTQMGRSHKSVDNTSLLSTSNLSQSNRFSISFDSAKPSTPDSSKTTANGLTPGTVSKNSSVINYAEVEEYEEDDQVPSNFSSAIRPPSAAGQIVTPVPRRTVSVESSSSHSQL</sequence>
<evidence type="ECO:0000256" key="20">
    <source>
        <dbReference type="PROSITE-ProRule" id="PRU10141"/>
    </source>
</evidence>
<feature type="compositionally biased region" description="Low complexity" evidence="21">
    <location>
        <begin position="700"/>
        <end position="725"/>
    </location>
</feature>
<dbReference type="PROSITE" id="PS00108">
    <property type="entry name" value="PROTEIN_KINASE_ST"/>
    <property type="match status" value="1"/>
</dbReference>
<comment type="catalytic activity">
    <reaction evidence="16">
        <text>L-seryl-[protein] + ATP = O-phospho-L-seryl-[protein] + ADP + H(+)</text>
        <dbReference type="Rhea" id="RHEA:17989"/>
        <dbReference type="Rhea" id="RHEA-COMP:9863"/>
        <dbReference type="Rhea" id="RHEA-COMP:11604"/>
        <dbReference type="ChEBI" id="CHEBI:15378"/>
        <dbReference type="ChEBI" id="CHEBI:29999"/>
        <dbReference type="ChEBI" id="CHEBI:30616"/>
        <dbReference type="ChEBI" id="CHEBI:83421"/>
        <dbReference type="ChEBI" id="CHEBI:456216"/>
        <dbReference type="EC" id="2.7.11.1"/>
    </reaction>
</comment>
<evidence type="ECO:0000256" key="6">
    <source>
        <dbReference type="ARBA" id="ARBA00022527"/>
    </source>
</evidence>
<gene>
    <name evidence="23" type="ORF">DdX_11961</name>
</gene>
<proteinExistence type="inferred from homology"/>
<evidence type="ECO:0000256" key="13">
    <source>
        <dbReference type="ARBA" id="ARBA00022842"/>
    </source>
</evidence>
<evidence type="ECO:0000313" key="24">
    <source>
        <dbReference type="Proteomes" id="UP001201812"/>
    </source>
</evidence>
<evidence type="ECO:0000256" key="14">
    <source>
        <dbReference type="ARBA" id="ARBA00023242"/>
    </source>
</evidence>
<evidence type="ECO:0000256" key="4">
    <source>
        <dbReference type="ARBA" id="ARBA00012513"/>
    </source>
</evidence>
<keyword evidence="13" id="KW-0460">Magnesium</keyword>
<comment type="subcellular location">
    <subcellularLocation>
        <location evidence="2">Nucleus</location>
    </subcellularLocation>
</comment>
<feature type="compositionally biased region" description="Polar residues" evidence="21">
    <location>
        <begin position="538"/>
        <end position="547"/>
    </location>
</feature>
<dbReference type="InterPro" id="IPR008271">
    <property type="entry name" value="Ser/Thr_kinase_AS"/>
</dbReference>
<dbReference type="InterPro" id="IPR017441">
    <property type="entry name" value="Protein_kinase_ATP_BS"/>
</dbReference>
<dbReference type="Pfam" id="PF00069">
    <property type="entry name" value="Pkinase"/>
    <property type="match status" value="1"/>
</dbReference>
<organism evidence="23 24">
    <name type="scientific">Ditylenchus destructor</name>
    <dbReference type="NCBI Taxonomy" id="166010"/>
    <lineage>
        <taxon>Eukaryota</taxon>
        <taxon>Metazoa</taxon>
        <taxon>Ecdysozoa</taxon>
        <taxon>Nematoda</taxon>
        <taxon>Chromadorea</taxon>
        <taxon>Rhabditida</taxon>
        <taxon>Tylenchina</taxon>
        <taxon>Tylenchomorpha</taxon>
        <taxon>Sphaerularioidea</taxon>
        <taxon>Anguinidae</taxon>
        <taxon>Anguininae</taxon>
        <taxon>Ditylenchus</taxon>
    </lineage>
</organism>
<dbReference type="PROSITE" id="PS50011">
    <property type="entry name" value="PROTEIN_KINASE_DOM"/>
    <property type="match status" value="1"/>
</dbReference>
<dbReference type="SMART" id="SM00220">
    <property type="entry name" value="S_TKc"/>
    <property type="match status" value="1"/>
</dbReference>
<keyword evidence="24" id="KW-1185">Reference proteome</keyword>
<keyword evidence="6" id="KW-0723">Serine/threonine-protein kinase</keyword>
<evidence type="ECO:0000259" key="22">
    <source>
        <dbReference type="PROSITE" id="PS50011"/>
    </source>
</evidence>
<evidence type="ECO:0000256" key="15">
    <source>
        <dbReference type="ARBA" id="ARBA00047899"/>
    </source>
</evidence>
<keyword evidence="7" id="KW-0597">Phosphoprotein</keyword>
<comment type="catalytic activity">
    <reaction evidence="15">
        <text>L-threonyl-[protein] + ATP = O-phospho-L-threonyl-[protein] + ADP + H(+)</text>
        <dbReference type="Rhea" id="RHEA:46608"/>
        <dbReference type="Rhea" id="RHEA-COMP:11060"/>
        <dbReference type="Rhea" id="RHEA-COMP:11605"/>
        <dbReference type="ChEBI" id="CHEBI:15378"/>
        <dbReference type="ChEBI" id="CHEBI:30013"/>
        <dbReference type="ChEBI" id="CHEBI:30616"/>
        <dbReference type="ChEBI" id="CHEBI:61977"/>
        <dbReference type="ChEBI" id="CHEBI:456216"/>
        <dbReference type="EC" id="2.7.11.1"/>
    </reaction>
</comment>
<dbReference type="EMBL" id="JAKKPZ010000036">
    <property type="protein sequence ID" value="KAI1708281.1"/>
    <property type="molecule type" value="Genomic_DNA"/>
</dbReference>
<evidence type="ECO:0000256" key="3">
    <source>
        <dbReference type="ARBA" id="ARBA00006692"/>
    </source>
</evidence>
<feature type="region of interest" description="Disordered" evidence="21">
    <location>
        <begin position="428"/>
        <end position="451"/>
    </location>
</feature>
<comment type="function">
    <text evidence="17">May play a role in hematopoietic cell proliferation or differentiation. Potential mediator of neuronal apoptosis.</text>
</comment>
<evidence type="ECO:0000256" key="1">
    <source>
        <dbReference type="ARBA" id="ARBA00001946"/>
    </source>
</evidence>
<dbReference type="SUPFAM" id="SSF56112">
    <property type="entry name" value="Protein kinase-like (PK-like)"/>
    <property type="match status" value="1"/>
</dbReference>
<evidence type="ECO:0000256" key="11">
    <source>
        <dbReference type="ARBA" id="ARBA00022777"/>
    </source>
</evidence>
<keyword evidence="8" id="KW-0808">Transferase</keyword>
<dbReference type="CDD" id="cd14074">
    <property type="entry name" value="STKc_SNRK"/>
    <property type="match status" value="1"/>
</dbReference>
<keyword evidence="10 20" id="KW-0547">Nucleotide-binding</keyword>
<dbReference type="GO" id="GO:0046872">
    <property type="term" value="F:metal ion binding"/>
    <property type="evidence" value="ECO:0007669"/>
    <property type="project" value="UniProtKB-KW"/>
</dbReference>
<dbReference type="CDD" id="cd14339">
    <property type="entry name" value="UBA_SNRK"/>
    <property type="match status" value="1"/>
</dbReference>
<dbReference type="FunFam" id="3.30.200.20:FF:000003">
    <property type="entry name" value="Non-specific serine/threonine protein kinase"/>
    <property type="match status" value="1"/>
</dbReference>
<keyword evidence="14" id="KW-0539">Nucleus</keyword>
<dbReference type="InterPro" id="IPR011009">
    <property type="entry name" value="Kinase-like_dom_sf"/>
</dbReference>
<feature type="region of interest" description="Disordered" evidence="21">
    <location>
        <begin position="534"/>
        <end position="569"/>
    </location>
</feature>
<evidence type="ECO:0000256" key="12">
    <source>
        <dbReference type="ARBA" id="ARBA00022840"/>
    </source>
</evidence>
<evidence type="ECO:0000256" key="21">
    <source>
        <dbReference type="SAM" id="MobiDB-lite"/>
    </source>
</evidence>
<dbReference type="PANTHER" id="PTHR24346:SF45">
    <property type="entry name" value="PROTEIN KINASE DOMAIN-CONTAINING PROTEIN"/>
    <property type="match status" value="1"/>
</dbReference>
<evidence type="ECO:0000256" key="18">
    <source>
        <dbReference type="ARBA" id="ARBA00074971"/>
    </source>
</evidence>
<evidence type="ECO:0000256" key="7">
    <source>
        <dbReference type="ARBA" id="ARBA00022553"/>
    </source>
</evidence>
<dbReference type="Gene3D" id="1.10.510.10">
    <property type="entry name" value="Transferase(Phosphotransferase) domain 1"/>
    <property type="match status" value="1"/>
</dbReference>
<dbReference type="FunFam" id="1.10.510.10:FF:000166">
    <property type="entry name" value="SNF-related serine/threonine-protein kinase"/>
    <property type="match status" value="1"/>
</dbReference>
<dbReference type="GO" id="GO:0035556">
    <property type="term" value="P:intracellular signal transduction"/>
    <property type="evidence" value="ECO:0007669"/>
    <property type="project" value="TreeGrafter"/>
</dbReference>
<comment type="caution">
    <text evidence="23">The sequence shown here is derived from an EMBL/GenBank/DDBJ whole genome shotgun (WGS) entry which is preliminary data.</text>
</comment>
<dbReference type="GO" id="GO:0005524">
    <property type="term" value="F:ATP binding"/>
    <property type="evidence" value="ECO:0007669"/>
    <property type="project" value="UniProtKB-UniRule"/>
</dbReference>